<dbReference type="PANTHER" id="PTHR43818">
    <property type="entry name" value="BCDNA.GH03377"/>
    <property type="match status" value="1"/>
</dbReference>
<feature type="domain" description="Gfo/Idh/MocA-like oxidoreductase N-terminal" evidence="2">
    <location>
        <begin position="6"/>
        <end position="120"/>
    </location>
</feature>
<evidence type="ECO:0000313" key="3">
    <source>
        <dbReference type="EMBL" id="CAI8019425.1"/>
    </source>
</evidence>
<evidence type="ECO:0000259" key="2">
    <source>
        <dbReference type="Pfam" id="PF01408"/>
    </source>
</evidence>
<gene>
    <name evidence="3" type="ORF">GBAR_LOCUS11680</name>
</gene>
<organism evidence="3 4">
    <name type="scientific">Geodia barretti</name>
    <name type="common">Barrett's horny sponge</name>
    <dbReference type="NCBI Taxonomy" id="519541"/>
    <lineage>
        <taxon>Eukaryota</taxon>
        <taxon>Metazoa</taxon>
        <taxon>Porifera</taxon>
        <taxon>Demospongiae</taxon>
        <taxon>Heteroscleromorpha</taxon>
        <taxon>Tetractinellida</taxon>
        <taxon>Astrophorina</taxon>
        <taxon>Geodiidae</taxon>
        <taxon>Geodia</taxon>
    </lineage>
</organism>
<dbReference type="EMBL" id="CASHTH010001754">
    <property type="protein sequence ID" value="CAI8019425.1"/>
    <property type="molecule type" value="Genomic_DNA"/>
</dbReference>
<dbReference type="GO" id="GO:0016491">
    <property type="term" value="F:oxidoreductase activity"/>
    <property type="evidence" value="ECO:0007669"/>
    <property type="project" value="UniProtKB-KW"/>
</dbReference>
<dbReference type="Gene3D" id="3.40.50.720">
    <property type="entry name" value="NAD(P)-binding Rossmann-like Domain"/>
    <property type="match status" value="1"/>
</dbReference>
<dbReference type="InterPro" id="IPR050463">
    <property type="entry name" value="Gfo/Idh/MocA_oxidrdct_glycsds"/>
</dbReference>
<dbReference type="GO" id="GO:0000166">
    <property type="term" value="F:nucleotide binding"/>
    <property type="evidence" value="ECO:0007669"/>
    <property type="project" value="InterPro"/>
</dbReference>
<dbReference type="Pfam" id="PF01408">
    <property type="entry name" value="GFO_IDH_MocA"/>
    <property type="match status" value="1"/>
</dbReference>
<dbReference type="Proteomes" id="UP001174909">
    <property type="component" value="Unassembled WGS sequence"/>
</dbReference>
<evidence type="ECO:0000313" key="4">
    <source>
        <dbReference type="Proteomes" id="UP001174909"/>
    </source>
</evidence>
<keyword evidence="4" id="KW-1185">Reference proteome</keyword>
<accession>A0AA35RX75</accession>
<dbReference type="SUPFAM" id="SSF51735">
    <property type="entry name" value="NAD(P)-binding Rossmann-fold domains"/>
    <property type="match status" value="1"/>
</dbReference>
<reference evidence="3" key="1">
    <citation type="submission" date="2023-03" db="EMBL/GenBank/DDBJ databases">
        <authorList>
            <person name="Steffen K."/>
            <person name="Cardenas P."/>
        </authorList>
    </citation>
    <scope>NUCLEOTIDE SEQUENCE</scope>
</reference>
<name>A0AA35RX75_GEOBA</name>
<proteinExistence type="predicted"/>
<dbReference type="AlphaFoldDB" id="A0AA35RX75"/>
<keyword evidence="1" id="KW-0560">Oxidoreductase</keyword>
<dbReference type="InterPro" id="IPR000683">
    <property type="entry name" value="Gfo/Idh/MocA-like_OxRdtase_N"/>
</dbReference>
<dbReference type="InterPro" id="IPR036291">
    <property type="entry name" value="NAD(P)-bd_dom_sf"/>
</dbReference>
<evidence type="ECO:0000256" key="1">
    <source>
        <dbReference type="ARBA" id="ARBA00023002"/>
    </source>
</evidence>
<protein>
    <submittedName>
        <fullName evidence="3">dTDP-3,4-didehydro-2,6-dideoxy-alpha-D-glucose 3-reductase</fullName>
    </submittedName>
</protein>
<dbReference type="PANTHER" id="PTHR43818:SF11">
    <property type="entry name" value="BCDNA.GH03377"/>
    <property type="match status" value="1"/>
</dbReference>
<comment type="caution">
    <text evidence="3">The sequence shown here is derived from an EMBL/GenBank/DDBJ whole genome shotgun (WGS) entry which is preliminary data.</text>
</comment>
<sequence>MHEGEIRVGVVGVGRGESFIKGATDAVGMKLVAICDVWEERLQAAGRTYGVATFTDYDAFLEHDLDAVILANYFHEHAPFAVKALDAGKHVLSETSANGTIAQGVALCRAAERSGCIYMLAENYCYTVFSQELRRLYRTGEIGRVTYAEGEYTIPWRPTRACVWPRASITGATGCRRPTTARMRWRRWCTSRNRCRR</sequence>